<name>L8GST6_ACACF</name>
<dbReference type="GeneID" id="14916957"/>
<feature type="region of interest" description="Disordered" evidence="1">
    <location>
        <begin position="79"/>
        <end position="131"/>
    </location>
</feature>
<sequence>MGINQSIPPHRIEPPRFRIGPPGKPMPRGNQYCSMRPLFWRLANNVLVRLEADVALCFGDVYRVLLLLHHDDAELDHDGRPDQRHLLPARHQRPQFVDGVPVSDDDGHRHDAGDDDEEDAEPQTRGRHHPTQVIWVVGNWMPFTRQIAHNSALQKDSTVNMMVPGPRRTAWRALPRQHTVGGRGSWALPGGWDDGLRDVVANHDALQLTGRSEFIHRNLIKPPIRPGRRERRKEMVEQLMARVTDNVDDAPLDFFVALRPPIDAAIYHNRCSGGGLAPSIEFVVHVQLPPTYPLASERYRMLTPILHPFVAPLWPDNVDGGRDDDKRRAWLEGGRMAFASGVKEQATLTPWSTNAEGFAEVLAWFRDESLLDPVGCASRFVEKSPDDATTEMKRWASPDGGEKMARRASRLAEDGGVVRWRPELHAACPLAFRAEVRTLLLVRQRAQADMPVDGSGSSPMAEMPEEVVRHIIDALLGLHLSSASSFLYFSA</sequence>
<evidence type="ECO:0000313" key="2">
    <source>
        <dbReference type="EMBL" id="ELR16264.1"/>
    </source>
</evidence>
<reference evidence="2 3" key="1">
    <citation type="journal article" date="2013" name="Genome Biol.">
        <title>Genome of Acanthamoeba castellanii highlights extensive lateral gene transfer and early evolution of tyrosine kinase signaling.</title>
        <authorList>
            <person name="Clarke M."/>
            <person name="Lohan A.J."/>
            <person name="Liu B."/>
            <person name="Lagkouvardos I."/>
            <person name="Roy S."/>
            <person name="Zafar N."/>
            <person name="Bertelli C."/>
            <person name="Schilde C."/>
            <person name="Kianianmomeni A."/>
            <person name="Burglin T.R."/>
            <person name="Frech C."/>
            <person name="Turcotte B."/>
            <person name="Kopec K.O."/>
            <person name="Synnott J.M."/>
            <person name="Choo C."/>
            <person name="Paponov I."/>
            <person name="Finkler A."/>
            <person name="Soon Heng Tan C."/>
            <person name="Hutchins A.P."/>
            <person name="Weinmeier T."/>
            <person name="Rattei T."/>
            <person name="Chu J.S."/>
            <person name="Gimenez G."/>
            <person name="Irimia M."/>
            <person name="Rigden D.J."/>
            <person name="Fitzpatrick D.A."/>
            <person name="Lorenzo-Morales J."/>
            <person name="Bateman A."/>
            <person name="Chiu C.H."/>
            <person name="Tang P."/>
            <person name="Hegemann P."/>
            <person name="Fromm H."/>
            <person name="Raoult D."/>
            <person name="Greub G."/>
            <person name="Miranda-Saavedra D."/>
            <person name="Chen N."/>
            <person name="Nash P."/>
            <person name="Ginger M.L."/>
            <person name="Horn M."/>
            <person name="Schaap P."/>
            <person name="Caler L."/>
            <person name="Loftus B."/>
        </authorList>
    </citation>
    <scope>NUCLEOTIDE SEQUENCE [LARGE SCALE GENOMIC DNA]</scope>
    <source>
        <strain evidence="2 3">Neff</strain>
    </source>
</reference>
<organism evidence="2 3">
    <name type="scientific">Acanthamoeba castellanii (strain ATCC 30010 / Neff)</name>
    <dbReference type="NCBI Taxonomy" id="1257118"/>
    <lineage>
        <taxon>Eukaryota</taxon>
        <taxon>Amoebozoa</taxon>
        <taxon>Discosea</taxon>
        <taxon>Longamoebia</taxon>
        <taxon>Centramoebida</taxon>
        <taxon>Acanthamoebidae</taxon>
        <taxon>Acanthamoeba</taxon>
    </lineage>
</organism>
<dbReference type="KEGG" id="acan:ACA1_202360"/>
<evidence type="ECO:0000256" key="1">
    <source>
        <dbReference type="SAM" id="MobiDB-lite"/>
    </source>
</evidence>
<dbReference type="AlphaFoldDB" id="L8GST6"/>
<evidence type="ECO:0000313" key="3">
    <source>
        <dbReference type="Proteomes" id="UP000011083"/>
    </source>
</evidence>
<protein>
    <submittedName>
        <fullName evidence="2">Uncharacterized protein</fullName>
    </submittedName>
</protein>
<dbReference type="EMBL" id="KB008001">
    <property type="protein sequence ID" value="ELR16264.1"/>
    <property type="molecule type" value="Genomic_DNA"/>
</dbReference>
<gene>
    <name evidence="2" type="ORF">ACA1_202360</name>
</gene>
<dbReference type="RefSeq" id="XP_004338277.1">
    <property type="nucleotide sequence ID" value="XM_004338229.1"/>
</dbReference>
<keyword evidence="3" id="KW-1185">Reference proteome</keyword>
<feature type="region of interest" description="Disordered" evidence="1">
    <location>
        <begin position="1"/>
        <end position="24"/>
    </location>
</feature>
<dbReference type="VEuPathDB" id="AmoebaDB:ACA1_202360"/>
<dbReference type="Proteomes" id="UP000011083">
    <property type="component" value="Unassembled WGS sequence"/>
</dbReference>
<proteinExistence type="predicted"/>
<accession>L8GST6</accession>